<dbReference type="Gene3D" id="1.10.287.3700">
    <property type="match status" value="1"/>
</dbReference>
<dbReference type="SUPFAM" id="SSF56112">
    <property type="entry name" value="Protein kinase-like (PK-like)"/>
    <property type="match status" value="1"/>
</dbReference>
<dbReference type="GO" id="GO:0004672">
    <property type="term" value="F:protein kinase activity"/>
    <property type="evidence" value="ECO:0007669"/>
    <property type="project" value="InterPro"/>
</dbReference>
<protein>
    <recommendedName>
        <fullName evidence="6">PAN2-PAN3 deadenylation complex subunit PAN3</fullName>
    </recommendedName>
    <alternativeName>
        <fullName evidence="6">PAB1P-dependent poly(A)-specific ribonuclease</fullName>
    </alternativeName>
    <alternativeName>
        <fullName evidence="6">Poly(A)-nuclease deadenylation complex subunit 3</fullName>
        <shortName evidence="6">PAN deadenylation complex subunit 3</shortName>
    </alternativeName>
</protein>
<dbReference type="FunFam" id="1.10.510.10:FF:000168">
    <property type="entry name" value="PAN2-PAN3 deadenylation complex subunit PAN3"/>
    <property type="match status" value="1"/>
</dbReference>
<dbReference type="Gene3D" id="1.10.510.10">
    <property type="entry name" value="Transferase(Phosphotransferase) domain 1"/>
    <property type="match status" value="1"/>
</dbReference>
<comment type="domain">
    <text evidence="6">The N-terminal zinc finger binds to poly(A) RNA.</text>
</comment>
<dbReference type="InterPro" id="IPR030844">
    <property type="entry name" value="PAN3"/>
</dbReference>
<dbReference type="GO" id="GO:0000289">
    <property type="term" value="P:nuclear-transcribed mRNA poly(A) tail shortening"/>
    <property type="evidence" value="ECO:0007669"/>
    <property type="project" value="UniProtKB-UniRule"/>
</dbReference>
<evidence type="ECO:0000256" key="1">
    <source>
        <dbReference type="ARBA" id="ARBA00022490"/>
    </source>
</evidence>
<dbReference type="GO" id="GO:0031251">
    <property type="term" value="C:PAN complex"/>
    <property type="evidence" value="ECO:0007669"/>
    <property type="project" value="UniProtKB-UniRule"/>
</dbReference>
<dbReference type="InterPro" id="IPR000719">
    <property type="entry name" value="Prot_kinase_dom"/>
</dbReference>
<evidence type="ECO:0000256" key="3">
    <source>
        <dbReference type="ARBA" id="ARBA00022741"/>
    </source>
</evidence>
<feature type="binding site" evidence="6">
    <location>
        <begin position="223"/>
        <end position="224"/>
    </location>
    <ligand>
        <name>ATP</name>
        <dbReference type="ChEBI" id="CHEBI:30616"/>
    </ligand>
</feature>
<organism evidence="8 9">
    <name type="scientific">Lottia gigantea</name>
    <name type="common">Giant owl limpet</name>
    <dbReference type="NCBI Taxonomy" id="225164"/>
    <lineage>
        <taxon>Eukaryota</taxon>
        <taxon>Metazoa</taxon>
        <taxon>Spiralia</taxon>
        <taxon>Lophotrochozoa</taxon>
        <taxon>Mollusca</taxon>
        <taxon>Gastropoda</taxon>
        <taxon>Patellogastropoda</taxon>
        <taxon>Lottioidea</taxon>
        <taxon>Lottiidae</taxon>
        <taxon>Lottia</taxon>
    </lineage>
</organism>
<dbReference type="PROSITE" id="PS50011">
    <property type="entry name" value="PROTEIN_KINASE_DOM"/>
    <property type="match status" value="1"/>
</dbReference>
<dbReference type="CTD" id="20246136"/>
<evidence type="ECO:0000259" key="7">
    <source>
        <dbReference type="PROSITE" id="PS50011"/>
    </source>
</evidence>
<dbReference type="STRING" id="225164.V4BXI7"/>
<keyword evidence="3 6" id="KW-0547">Nucleotide-binding</keyword>
<dbReference type="GO" id="GO:0010606">
    <property type="term" value="P:positive regulation of cytoplasmic mRNA processing body assembly"/>
    <property type="evidence" value="ECO:0007669"/>
    <property type="project" value="UniProtKB-UniRule"/>
</dbReference>
<dbReference type="GO" id="GO:0000932">
    <property type="term" value="C:P-body"/>
    <property type="evidence" value="ECO:0007669"/>
    <property type="project" value="UniProtKB-SubCell"/>
</dbReference>
<keyword evidence="4 6" id="KW-0067">ATP-binding</keyword>
<feature type="domain" description="Protein kinase" evidence="7">
    <location>
        <begin position="69"/>
        <end position="332"/>
    </location>
</feature>
<dbReference type="InterPro" id="IPR011009">
    <property type="entry name" value="Kinase-like_dom_sf"/>
</dbReference>
<comment type="domain">
    <text evidence="6">The pseudokinase domain, the coiled-coil (CC), and C-terminal knob domain (CK) form a structural unit (PKC) that forms an extensive high-affinity interaction surface for PAN2.</text>
</comment>
<dbReference type="FunFam" id="1.10.287.3700:FF:000001">
    <property type="entry name" value="PAN2-PAN3 deadenylation complex subunit PAN3"/>
    <property type="match status" value="1"/>
</dbReference>
<comment type="caution">
    <text evidence="6">Lacks conserved residue(s) required for the propagation of feature annotation.</text>
</comment>
<evidence type="ECO:0000313" key="8">
    <source>
        <dbReference type="EMBL" id="ESO93814.1"/>
    </source>
</evidence>
<reference evidence="8 9" key="1">
    <citation type="journal article" date="2013" name="Nature">
        <title>Insights into bilaterian evolution from three spiralian genomes.</title>
        <authorList>
            <person name="Simakov O."/>
            <person name="Marletaz F."/>
            <person name="Cho S.J."/>
            <person name="Edsinger-Gonzales E."/>
            <person name="Havlak P."/>
            <person name="Hellsten U."/>
            <person name="Kuo D.H."/>
            <person name="Larsson T."/>
            <person name="Lv J."/>
            <person name="Arendt D."/>
            <person name="Savage R."/>
            <person name="Osoegawa K."/>
            <person name="de Jong P."/>
            <person name="Grimwood J."/>
            <person name="Chapman J.A."/>
            <person name="Shapiro H."/>
            <person name="Aerts A."/>
            <person name="Otillar R.P."/>
            <person name="Terry A.Y."/>
            <person name="Boore J.L."/>
            <person name="Grigoriev I.V."/>
            <person name="Lindberg D.R."/>
            <person name="Seaver E.C."/>
            <person name="Weisblat D.A."/>
            <person name="Putnam N.H."/>
            <person name="Rokhsar D.S."/>
        </authorList>
    </citation>
    <scope>NUCLEOTIDE SEQUENCE [LARGE SCALE GENOMIC DNA]</scope>
</reference>
<dbReference type="PANTHER" id="PTHR12272">
    <property type="entry name" value="DEADENYLATION COMPLEX SUBUNIT PAN3"/>
    <property type="match status" value="1"/>
</dbReference>
<comment type="domain">
    <text evidence="6">Contains a pseudokinase domain. The protein kinase domain is predicted to be catalytically inactive because some of the residues important for catalytic activity are substituted and it lacks the equivalent of the binding site for a peptide substrate. However, it has retained an ATP-binding site and ATP-binding is required for mRNA degradation, stimulating the activity of the PAN2 nuclease in vitro. The nucleotide-binding site is juxtaposed to the RNase active site of PAN2 in the complex and may actually bind nucleosides of a poly(A) RNA rather than ATP, feeding the poly(A)-tail to the active site of the deadenylase and thus increasing the efficiency with which this distributive enzyme degrades oligo(A) RNAs.</text>
</comment>
<dbReference type="HOGENOM" id="CLU_016423_0_1_1"/>
<evidence type="ECO:0000256" key="5">
    <source>
        <dbReference type="ARBA" id="ARBA00023054"/>
    </source>
</evidence>
<comment type="subunit">
    <text evidence="6">Homodimer. Forms a heterotrimer with a catalytic subunit PAN2 to form the poly(A)-nuclease (PAN) deadenylation complex. Interacts (via PAM-2 motif) with poly(A)-binding protein (via PABC domain), conferring substrate specificity of the enzyme complex.</text>
</comment>
<keyword evidence="9" id="KW-1185">Reference proteome</keyword>
<dbReference type="RefSeq" id="XP_009055438.1">
    <property type="nucleotide sequence ID" value="XM_009057190.1"/>
</dbReference>
<dbReference type="GeneID" id="20246136"/>
<dbReference type="Pfam" id="PF18101">
    <property type="entry name" value="Pan3_CK"/>
    <property type="match status" value="1"/>
</dbReference>
<feature type="coiled-coil region" evidence="6">
    <location>
        <begin position="329"/>
        <end position="367"/>
    </location>
</feature>
<keyword evidence="5 6" id="KW-0175">Coiled coil</keyword>
<proteinExistence type="inferred from homology"/>
<feature type="region of interest" description="Knob domain" evidence="6">
    <location>
        <begin position="368"/>
        <end position="467"/>
    </location>
</feature>
<dbReference type="Gene3D" id="1.20.5.5160">
    <property type="match status" value="1"/>
</dbReference>
<feature type="binding site" evidence="6">
    <location>
        <position position="98"/>
    </location>
    <ligand>
        <name>ATP</name>
        <dbReference type="ChEBI" id="CHEBI:30616"/>
    </ligand>
</feature>
<dbReference type="InterPro" id="IPR041332">
    <property type="entry name" value="Pan3_CK"/>
</dbReference>
<dbReference type="PANTHER" id="PTHR12272:SF11">
    <property type="entry name" value="PAN2-PAN3 DEADENYLATION COMPLEX SUBUNIT PAN3"/>
    <property type="match status" value="1"/>
</dbReference>
<evidence type="ECO:0000313" key="9">
    <source>
        <dbReference type="Proteomes" id="UP000030746"/>
    </source>
</evidence>
<dbReference type="SMART" id="SM00220">
    <property type="entry name" value="S_TKc"/>
    <property type="match status" value="1"/>
</dbReference>
<sequence length="467" mass="52872">MYPSIPPHIAHMKLKANLPQFFMADEIKLQILNEHALTMAQLDQSHNTELPAEVDNYHNLFPLEPPPANPLQKSNIFGYPTSCFKAVNVKDGMTYCLRRIHGFRLVNTKCMPLIDMWKKMYHPNIVQLKEVFTTKAYGDNSIVFVYDFFPASETLMSRHFSNMPAPVNGYSSPFNVSMNGGTPQPANNGLLPESLIWTYVVQLSSALRAIHATGLACRSLDPTKILIYGKSRLRINCVGISDVLNFDNSQGNPLALMPHYQQKDLYALGNIVLALACNSVMSLQRENLQNALDLVSRNYSPDLKNLILYLLTNPNRPRSINDVMPMIGARFFTQLDAAQLRGDVLQNELAKEVENGRLFRLICKFGAINERQDFSLDQAWSETGDRYILKLFRDYLFHQVDENGTPWLDMAHIIQCLNKVDAGVPEKVTLMSRDEQSVIIVSYAEIKRCFESSFSELLNSGHPQGYS</sequence>
<feature type="binding site" evidence="6">
    <location>
        <begin position="147"/>
        <end position="154"/>
    </location>
    <ligand>
        <name>ATP</name>
        <dbReference type="ChEBI" id="CHEBI:30616"/>
    </ligand>
</feature>
<dbReference type="AlphaFoldDB" id="V4BXI7"/>
<dbReference type="KEGG" id="lgi:LOTGIDRAFT_209346"/>
<name>V4BXI7_LOTGI</name>
<dbReference type="GO" id="GO:0008143">
    <property type="term" value="F:poly(A) binding"/>
    <property type="evidence" value="ECO:0007669"/>
    <property type="project" value="TreeGrafter"/>
</dbReference>
<dbReference type="Proteomes" id="UP000030746">
    <property type="component" value="Unassembled WGS sequence"/>
</dbReference>
<accession>V4BXI7</accession>
<evidence type="ECO:0000256" key="2">
    <source>
        <dbReference type="ARBA" id="ARBA00022664"/>
    </source>
</evidence>
<dbReference type="OMA" id="YVFHSVD"/>
<dbReference type="EMBL" id="KB201890">
    <property type="protein sequence ID" value="ESO93814.1"/>
    <property type="molecule type" value="Genomic_DNA"/>
</dbReference>
<dbReference type="HAMAP" id="MF_03181">
    <property type="entry name" value="PAN3"/>
    <property type="match status" value="1"/>
</dbReference>
<gene>
    <name evidence="6" type="primary">PAN3</name>
    <name evidence="8" type="ORF">LOTGIDRAFT_209346</name>
</gene>
<evidence type="ECO:0000256" key="6">
    <source>
        <dbReference type="HAMAP-Rule" id="MF_03181"/>
    </source>
</evidence>
<keyword evidence="2 6" id="KW-0507">mRNA processing</keyword>
<dbReference type="OrthoDB" id="204958at2759"/>
<dbReference type="GO" id="GO:0005524">
    <property type="term" value="F:ATP binding"/>
    <property type="evidence" value="ECO:0007669"/>
    <property type="project" value="UniProtKB-UniRule"/>
</dbReference>
<comment type="function">
    <text evidence="6">Regulatory subunit of the poly(A)-nuclease (PAN) deadenylation complex, one of two cytoplasmic mRNA deadenylases involved in general and miRNA-mediated mRNA turnover. PAN specifically shortens poly(A) tails of RNA and the activity is stimulated by poly(A)-binding protein (PABP). PAN deadenylation is followed by rapid degradation of the shortened mRNA tails by the CCR4-NOT complex. Deadenylated mRNAs are then degraded by two alternative mechanisms, namely exosome-mediated 3'-5' exonucleolytic degradation, or deadenlyation-dependent mRNA decaping and subsequent 5'-3' exonucleolytic degradation by XRN1. PAN3 acts as a positive regulator for PAN activity, recruiting the catalytic subunit PAN2 to mRNA via its interaction with RNA and PABP, and to miRNA targets via its interaction with GW182 family proteins.</text>
</comment>
<comment type="similarity">
    <text evidence="6">Belongs to the protein kinase superfamily. PAN3 family.</text>
</comment>
<evidence type="ECO:0000256" key="4">
    <source>
        <dbReference type="ARBA" id="ARBA00022840"/>
    </source>
</evidence>
<keyword evidence="1 6" id="KW-0963">Cytoplasm</keyword>
<comment type="subcellular location">
    <subcellularLocation>
        <location evidence="6">Cytoplasm</location>
        <location evidence="6">P-body</location>
    </subcellularLocation>
</comment>
<dbReference type="GO" id="GO:0006397">
    <property type="term" value="P:mRNA processing"/>
    <property type="evidence" value="ECO:0007669"/>
    <property type="project" value="UniProtKB-KW"/>
</dbReference>